<protein>
    <recommendedName>
        <fullName evidence="1">non-specific serine/threonine protein kinase</fullName>
        <ecNumber evidence="1">2.7.11.1</ecNumber>
    </recommendedName>
</protein>
<evidence type="ECO:0000256" key="4">
    <source>
        <dbReference type="ARBA" id="ARBA00022741"/>
    </source>
</evidence>
<sequence length="1355" mass="152614">MKLTIPFLPRNSSFDFLHRNYRIIEYVGKGQFGNTYLVENTKDYKIWLAKCIDLSQMDEDDKKRSLQEAEIMKSISHPYVIKCHESFMHDDVYLVIIMEYCENGDIGALIDSCISKGTYLDERTILHWCAQLAAGLYYLHNECRIIHRDIKPSNIFIRDNGDLVIGDFGISRIMLSVTMPFTLTSIGTPQYMSPEMCENKPYTYKSDIWSFGCVLYELTCLKPPFSGDSLISLAWKISFQEIEPLPSCYSCDLFQFIQGLLSRDPILRPDPKEILSNKLIREFTNLPKPVSNVQTNCVGNEIRPVFHGINREAERTCCKRLLPGDQEVSVGGTISRLEARPNSTPGADNRGSEAFSEESYPFFQEETGTRDGDQCRTSCGCSRNCELASLGGNSSPGPSLQLDNAYKCNYNGGRVPEGEELRDYCDRLTNYEHQYFSVLVGRIQHHILRYSDKFCAEGVSDKADILDFLMECFNPPQADLCSLDGYMTPEWFSGFVEELGVGFSESEVSLFLAYIGHFIHSEADDSYLESNNDSKGRSKCKIRCTRSSGNLISFGGYRSVTSMEPITSESPLEMVELGEGIGYSPKNGHGLRSSMPKIYDFIKKIYTWNKVRFNKMQSHRELDFDDADKGPDFFPISPVINYHSGKLAIQSVRPCFYLFITDWIQSILTPILALNNITYSSNQSARRLEKITLRQGFHLFDQKVQGSLSRQHFRTVLYLILPRLTSVQLDWLYALAPKDLSGNVKYEQFLEFIESIQKPDASCSSGRLWGGSSQIESRDAQEGDGQSGKFSEVDKQQCGRVENIRSIMAGSEPQRDEVRNLAEGGSTMGGKDQVGGKIDEGQALCSNVRLGGGTGGLCDLQNIQQELYGFGIQDVVLLHYNSSACMSRPSPSPQLLARARTASLIRSSRRSGDSKPDLHNKENTLKLNVDSSVVEIRKKHERFKRLEAAGGVRTDSLEICSSPHQSEGKVSRMGGQYKPLSTAKRISSKLIGSLSKELENLIQKLQIERIYTCWITAKASESQEDLFAEVFERLASIRLGTSLALDLMISSLENVNSKELFGSILELGSVLMILREELPLQRDAIDCILRVIDHVESSSDKDGALSHEILSVGSHLSSNASKVYKHIMKQAITSNIVLPIPSKGKYCISKSLQGASEDTSANASQQLVQSSKVFDWSGRFLASFEFFGEATVNLIQCGICILESTRSLREGSLLEEASLRNFSQLNLLIENYRQWSYLKEHVSRECAFVASIGANHDIRNDMETARIFLELLGARRFQVNVTWQKQSSVEQQLFRELFLLEESLWNNQQFYPIVEDTLLSKRKSDSELWLVCGEQTCGALHHTCNRFIDEIQSLL</sequence>
<feature type="domain" description="Protein kinase" evidence="10">
    <location>
        <begin position="21"/>
        <end position="280"/>
    </location>
</feature>
<evidence type="ECO:0000256" key="8">
    <source>
        <dbReference type="ARBA" id="ARBA00048679"/>
    </source>
</evidence>
<dbReference type="InterPro" id="IPR000719">
    <property type="entry name" value="Prot_kinase_dom"/>
</dbReference>
<keyword evidence="2" id="KW-0723">Serine/threonine-protein kinase</keyword>
<evidence type="ECO:0000256" key="1">
    <source>
        <dbReference type="ARBA" id="ARBA00012513"/>
    </source>
</evidence>
<dbReference type="SUPFAM" id="SSF47473">
    <property type="entry name" value="EF-hand"/>
    <property type="match status" value="1"/>
</dbReference>
<dbReference type="InterPro" id="IPR011009">
    <property type="entry name" value="Kinase-like_dom_sf"/>
</dbReference>
<dbReference type="SUPFAM" id="SSF56112">
    <property type="entry name" value="Protein kinase-like (PK-like)"/>
    <property type="match status" value="1"/>
</dbReference>
<keyword evidence="5 11" id="KW-0418">Kinase</keyword>
<dbReference type="Proteomes" id="UP001071777">
    <property type="component" value="Unassembled WGS sequence"/>
</dbReference>
<feature type="region of interest" description="Disordered" evidence="9">
    <location>
        <begin position="332"/>
        <end position="357"/>
    </location>
</feature>
<dbReference type="InterPro" id="IPR008271">
    <property type="entry name" value="Ser/Thr_kinase_AS"/>
</dbReference>
<keyword evidence="12" id="KW-1185">Reference proteome</keyword>
<dbReference type="Gene3D" id="1.10.238.10">
    <property type="entry name" value="EF-hand"/>
    <property type="match status" value="1"/>
</dbReference>
<comment type="catalytic activity">
    <reaction evidence="8">
        <text>L-seryl-[protein] + ATP = O-phospho-L-seryl-[protein] + ADP + H(+)</text>
        <dbReference type="Rhea" id="RHEA:17989"/>
        <dbReference type="Rhea" id="RHEA-COMP:9863"/>
        <dbReference type="Rhea" id="RHEA-COMP:11604"/>
        <dbReference type="ChEBI" id="CHEBI:15378"/>
        <dbReference type="ChEBI" id="CHEBI:29999"/>
        <dbReference type="ChEBI" id="CHEBI:30616"/>
        <dbReference type="ChEBI" id="CHEBI:83421"/>
        <dbReference type="ChEBI" id="CHEBI:456216"/>
        <dbReference type="EC" id="2.7.11.1"/>
    </reaction>
</comment>
<dbReference type="PANTHER" id="PTHR44899">
    <property type="entry name" value="CAMK FAMILY PROTEIN KINASE"/>
    <property type="match status" value="1"/>
</dbReference>
<comment type="catalytic activity">
    <reaction evidence="7">
        <text>L-threonyl-[protein] + ATP = O-phospho-L-threonyl-[protein] + ADP + H(+)</text>
        <dbReference type="Rhea" id="RHEA:46608"/>
        <dbReference type="Rhea" id="RHEA-COMP:11060"/>
        <dbReference type="Rhea" id="RHEA-COMP:11605"/>
        <dbReference type="ChEBI" id="CHEBI:15378"/>
        <dbReference type="ChEBI" id="CHEBI:30013"/>
        <dbReference type="ChEBI" id="CHEBI:30616"/>
        <dbReference type="ChEBI" id="CHEBI:61977"/>
        <dbReference type="ChEBI" id="CHEBI:456216"/>
        <dbReference type="EC" id="2.7.11.1"/>
    </reaction>
</comment>
<keyword evidence="3" id="KW-0808">Transferase</keyword>
<keyword evidence="4" id="KW-0547">Nucleotide-binding</keyword>
<feature type="region of interest" description="Disordered" evidence="9">
    <location>
        <begin position="761"/>
        <end position="792"/>
    </location>
</feature>
<evidence type="ECO:0000256" key="2">
    <source>
        <dbReference type="ARBA" id="ARBA00022527"/>
    </source>
</evidence>
<dbReference type="Pfam" id="PF00069">
    <property type="entry name" value="Pkinase"/>
    <property type="match status" value="1"/>
</dbReference>
<comment type="caution">
    <text evidence="11">The sequence shown here is derived from an EMBL/GenBank/DDBJ whole genome shotgun (WGS) entry which is preliminary data.</text>
</comment>
<evidence type="ECO:0000313" key="12">
    <source>
        <dbReference type="Proteomes" id="UP001071777"/>
    </source>
</evidence>
<evidence type="ECO:0000256" key="3">
    <source>
        <dbReference type="ARBA" id="ARBA00022679"/>
    </source>
</evidence>
<proteinExistence type="predicted"/>
<dbReference type="EMBL" id="JAPCXB010000024">
    <property type="protein sequence ID" value="KAJ1614332.1"/>
    <property type="molecule type" value="Genomic_DNA"/>
</dbReference>
<evidence type="ECO:0000259" key="10">
    <source>
        <dbReference type="PROSITE" id="PS50011"/>
    </source>
</evidence>
<gene>
    <name evidence="11" type="ORF">OJ252_677</name>
</gene>
<dbReference type="PROSITE" id="PS00108">
    <property type="entry name" value="PROTEIN_KINASE_ST"/>
    <property type="match status" value="1"/>
</dbReference>
<dbReference type="Gene3D" id="1.10.510.10">
    <property type="entry name" value="Transferase(Phosphotransferase) domain 1"/>
    <property type="match status" value="1"/>
</dbReference>
<name>A0ABQ8PAU7_9CRYT</name>
<dbReference type="PANTHER" id="PTHR44899:SF3">
    <property type="entry name" value="SERINE_THREONINE-PROTEIN KINASE NEK1"/>
    <property type="match status" value="1"/>
</dbReference>
<evidence type="ECO:0000256" key="5">
    <source>
        <dbReference type="ARBA" id="ARBA00022777"/>
    </source>
</evidence>
<evidence type="ECO:0000256" key="7">
    <source>
        <dbReference type="ARBA" id="ARBA00047899"/>
    </source>
</evidence>
<dbReference type="PROSITE" id="PS50011">
    <property type="entry name" value="PROTEIN_KINASE_DOM"/>
    <property type="match status" value="1"/>
</dbReference>
<evidence type="ECO:0000313" key="11">
    <source>
        <dbReference type="EMBL" id="KAJ1614332.1"/>
    </source>
</evidence>
<dbReference type="CDD" id="cd08215">
    <property type="entry name" value="STKc_Nek"/>
    <property type="match status" value="1"/>
</dbReference>
<evidence type="ECO:0000256" key="9">
    <source>
        <dbReference type="SAM" id="MobiDB-lite"/>
    </source>
</evidence>
<dbReference type="InterPro" id="IPR051131">
    <property type="entry name" value="NEK_Ser/Thr_kinase_NIMA"/>
</dbReference>
<dbReference type="SMART" id="SM00220">
    <property type="entry name" value="S_TKc"/>
    <property type="match status" value="1"/>
</dbReference>
<organism evidence="11 12">
    <name type="scientific">Cryptosporidium canis</name>
    <dbReference type="NCBI Taxonomy" id="195482"/>
    <lineage>
        <taxon>Eukaryota</taxon>
        <taxon>Sar</taxon>
        <taxon>Alveolata</taxon>
        <taxon>Apicomplexa</taxon>
        <taxon>Conoidasida</taxon>
        <taxon>Coccidia</taxon>
        <taxon>Eucoccidiorida</taxon>
        <taxon>Eimeriorina</taxon>
        <taxon>Cryptosporidiidae</taxon>
        <taxon>Cryptosporidium</taxon>
    </lineage>
</organism>
<reference evidence="11" key="1">
    <citation type="submission" date="2022-10" db="EMBL/GenBank/DDBJ databases">
        <title>Adaptive evolution leads to modifications in subtelomeric GC content in a zoonotic Cryptosporidium species.</title>
        <authorList>
            <person name="Li J."/>
            <person name="Feng Y."/>
            <person name="Xiao L."/>
        </authorList>
    </citation>
    <scope>NUCLEOTIDE SEQUENCE</scope>
    <source>
        <strain evidence="11">25894</strain>
    </source>
</reference>
<keyword evidence="6" id="KW-0067">ATP-binding</keyword>
<dbReference type="InterPro" id="IPR011992">
    <property type="entry name" value="EF-hand-dom_pair"/>
</dbReference>
<accession>A0ABQ8PAU7</accession>
<evidence type="ECO:0000256" key="6">
    <source>
        <dbReference type="ARBA" id="ARBA00022840"/>
    </source>
</evidence>
<dbReference type="EC" id="2.7.11.1" evidence="1"/>
<dbReference type="GO" id="GO:0016301">
    <property type="term" value="F:kinase activity"/>
    <property type="evidence" value="ECO:0007669"/>
    <property type="project" value="UniProtKB-KW"/>
</dbReference>